<sequence>RNSEWTGMGPLLEEDIAFYINLIQAQMSTYELGLIFYNALSTHGSKMYEWLEDYHFLENIDKKGLLSPLLHTKFYPKTSFKFISHK</sequence>
<evidence type="ECO:0000313" key="1">
    <source>
        <dbReference type="EMBL" id="PTB90929.1"/>
    </source>
</evidence>
<reference evidence="1 2" key="1">
    <citation type="submission" date="2018-03" db="EMBL/GenBank/DDBJ databases">
        <title>Cross-interface Injection: A General Nanoliter Liquid Handling Method Applied to Single Cells Genome Amplification Automated Nanoliter Liquid Handling Applied to Single Cell Multiple Displacement Amplification.</title>
        <authorList>
            <person name="Yun J."/>
            <person name="Xu P."/>
            <person name="Xu J."/>
            <person name="Dai X."/>
            <person name="Wang Y."/>
            <person name="Zheng X."/>
            <person name="Cao C."/>
            <person name="Yi Q."/>
            <person name="Zhu Y."/>
            <person name="Wang L."/>
            <person name="Dong Z."/>
            <person name="Huang Y."/>
            <person name="Huang L."/>
            <person name="Du W."/>
        </authorList>
    </citation>
    <scope>NUCLEOTIDE SEQUENCE [LARGE SCALE GENOMIC DNA]</scope>
    <source>
        <strain evidence="1 2">Z-D1-2</strain>
    </source>
</reference>
<proteinExistence type="predicted"/>
<organism evidence="1 2">
    <name type="scientific">Marivirga lumbricoides</name>
    <dbReference type="NCBI Taxonomy" id="1046115"/>
    <lineage>
        <taxon>Bacteria</taxon>
        <taxon>Pseudomonadati</taxon>
        <taxon>Bacteroidota</taxon>
        <taxon>Cytophagia</taxon>
        <taxon>Cytophagales</taxon>
        <taxon>Marivirgaceae</taxon>
        <taxon>Marivirga</taxon>
    </lineage>
</organism>
<dbReference type="Pfam" id="PF16872">
    <property type="entry name" value="putAbiC"/>
    <property type="match status" value="1"/>
</dbReference>
<comment type="caution">
    <text evidence="1">The sequence shown here is derived from an EMBL/GenBank/DDBJ whole genome shotgun (WGS) entry which is preliminary data.</text>
</comment>
<protein>
    <submittedName>
        <fullName evidence="1">Uncharacterized protein</fullName>
    </submittedName>
</protein>
<dbReference type="EMBL" id="PYVU01000517">
    <property type="protein sequence ID" value="PTB90929.1"/>
    <property type="molecule type" value="Genomic_DNA"/>
</dbReference>
<gene>
    <name evidence="1" type="ORF">C9994_16455</name>
</gene>
<feature type="non-terminal residue" evidence="1">
    <location>
        <position position="1"/>
    </location>
</feature>
<evidence type="ECO:0000313" key="2">
    <source>
        <dbReference type="Proteomes" id="UP000240608"/>
    </source>
</evidence>
<accession>A0A2T4DAR4</accession>
<dbReference type="InterPro" id="IPR031709">
    <property type="entry name" value="PutAbiC"/>
</dbReference>
<name>A0A2T4DAR4_9BACT</name>
<dbReference type="AlphaFoldDB" id="A0A2T4DAR4"/>
<dbReference type="Proteomes" id="UP000240608">
    <property type="component" value="Unassembled WGS sequence"/>
</dbReference>